<feature type="transmembrane region" description="Helical" evidence="9">
    <location>
        <begin position="276"/>
        <end position="294"/>
    </location>
</feature>
<feature type="transmembrane region" description="Helical" evidence="9">
    <location>
        <begin position="154"/>
        <end position="178"/>
    </location>
</feature>
<dbReference type="EMBL" id="JAJTJA010000006">
    <property type="protein sequence ID" value="KAH8697922.1"/>
    <property type="molecule type" value="Genomic_DNA"/>
</dbReference>
<feature type="transmembrane region" description="Helical" evidence="9">
    <location>
        <begin position="121"/>
        <end position="142"/>
    </location>
</feature>
<feature type="transmembrane region" description="Helical" evidence="9">
    <location>
        <begin position="341"/>
        <end position="362"/>
    </location>
</feature>
<keyword evidence="3 7" id="KW-0813">Transport</keyword>
<dbReference type="GeneID" id="70239978"/>
<accession>A0AAD4Q0Y0</accession>
<dbReference type="InterPro" id="IPR005828">
    <property type="entry name" value="MFS_sugar_transport-like"/>
</dbReference>
<dbReference type="PANTHER" id="PTHR48022">
    <property type="entry name" value="PLASTIDIC GLUCOSE TRANSPORTER 4"/>
    <property type="match status" value="1"/>
</dbReference>
<feature type="transmembrane region" description="Helical" evidence="9">
    <location>
        <begin position="16"/>
        <end position="42"/>
    </location>
</feature>
<evidence type="ECO:0000256" key="9">
    <source>
        <dbReference type="SAM" id="Phobius"/>
    </source>
</evidence>
<evidence type="ECO:0000313" key="12">
    <source>
        <dbReference type="Proteomes" id="UP001201262"/>
    </source>
</evidence>
<gene>
    <name evidence="11" type="ORF">BGW36DRAFT_177056</name>
</gene>
<sequence length="531" mass="57860">MWPLRTGNHVDCVHNGFISCFLISLGTIAFGYPSVIVASTLAKPSFLKYMGLGDENGIYHDKEGMAGTITSVFQAGAVVGILCGCEISDRFGRKNALLYCSIISIIGGIGVTAAQNMAMLLVFRFFAGAGSFAYLALAPGYISELATPNMRGFFGGLCGVFLGFGYCCGGFMGLAFYYAQNEALQWRGPFGIGIIWPLITLIVCPFIPESPRYLLMKNKPDVAWEVMAQLRAGPGEDGHMFALAEFSQMKQQAAFDRALDGSWMQLIKKPSYRKRVILASGVSFLGQSTAVLVLNNYGPIFYSALGFDTRDQLILAGARDTIAFLGNIVGAVLLDNVGRRRMLLTGFGGCLVTLCVFAATVAEVEKHHSMGTVGVGITALFAFLVFFAMGVDAPTYVFMSEIFPSHMRSKGMAVAIAIYALSAIVYLQVTPMAVSSIGWKYFLVFICITAVGWVWMYFEIFETKKIPLEEMGEKFGDADEVVVHLSETLAEADSKRQVVHPEEPQKEGKQVPAEHLEYSNKSLTISEPRAE</sequence>
<comment type="subcellular location">
    <subcellularLocation>
        <location evidence="1">Membrane</location>
        <topology evidence="1">Multi-pass membrane protein</topology>
    </subcellularLocation>
</comment>
<dbReference type="RefSeq" id="XP_046072623.1">
    <property type="nucleotide sequence ID" value="XM_046209691.1"/>
</dbReference>
<feature type="transmembrane region" description="Helical" evidence="9">
    <location>
        <begin position="441"/>
        <end position="458"/>
    </location>
</feature>
<evidence type="ECO:0000256" key="6">
    <source>
        <dbReference type="ARBA" id="ARBA00023136"/>
    </source>
</evidence>
<dbReference type="SUPFAM" id="SSF103473">
    <property type="entry name" value="MFS general substrate transporter"/>
    <property type="match status" value="1"/>
</dbReference>
<keyword evidence="5 9" id="KW-1133">Transmembrane helix</keyword>
<dbReference type="InterPro" id="IPR003663">
    <property type="entry name" value="Sugar/inositol_transpt"/>
</dbReference>
<dbReference type="Pfam" id="PF00083">
    <property type="entry name" value="Sugar_tr"/>
    <property type="match status" value="1"/>
</dbReference>
<evidence type="ECO:0000256" key="5">
    <source>
        <dbReference type="ARBA" id="ARBA00022989"/>
    </source>
</evidence>
<dbReference type="InterPro" id="IPR020846">
    <property type="entry name" value="MFS_dom"/>
</dbReference>
<dbReference type="GO" id="GO:0005351">
    <property type="term" value="F:carbohydrate:proton symporter activity"/>
    <property type="evidence" value="ECO:0007669"/>
    <property type="project" value="TreeGrafter"/>
</dbReference>
<evidence type="ECO:0000256" key="4">
    <source>
        <dbReference type="ARBA" id="ARBA00022692"/>
    </source>
</evidence>
<feature type="region of interest" description="Disordered" evidence="8">
    <location>
        <begin position="493"/>
        <end position="531"/>
    </location>
</feature>
<name>A0AAD4Q0Y0_9EURO</name>
<dbReference type="Gene3D" id="1.20.1250.20">
    <property type="entry name" value="MFS general substrate transporter like domains"/>
    <property type="match status" value="1"/>
</dbReference>
<evidence type="ECO:0000256" key="7">
    <source>
        <dbReference type="RuleBase" id="RU003346"/>
    </source>
</evidence>
<dbReference type="Proteomes" id="UP001201262">
    <property type="component" value="Unassembled WGS sequence"/>
</dbReference>
<feature type="transmembrane region" description="Helical" evidence="9">
    <location>
        <begin position="190"/>
        <end position="207"/>
    </location>
</feature>
<dbReference type="PROSITE" id="PS50850">
    <property type="entry name" value="MFS"/>
    <property type="match status" value="1"/>
</dbReference>
<evidence type="ECO:0000256" key="8">
    <source>
        <dbReference type="SAM" id="MobiDB-lite"/>
    </source>
</evidence>
<dbReference type="AlphaFoldDB" id="A0AAD4Q0Y0"/>
<feature type="transmembrane region" description="Helical" evidence="9">
    <location>
        <begin position="374"/>
        <end position="399"/>
    </location>
</feature>
<dbReference type="InterPro" id="IPR005829">
    <property type="entry name" value="Sugar_transporter_CS"/>
</dbReference>
<dbReference type="GO" id="GO:0016020">
    <property type="term" value="C:membrane"/>
    <property type="evidence" value="ECO:0007669"/>
    <property type="project" value="UniProtKB-SubCell"/>
</dbReference>
<evidence type="ECO:0000256" key="1">
    <source>
        <dbReference type="ARBA" id="ARBA00004141"/>
    </source>
</evidence>
<dbReference type="InterPro" id="IPR036259">
    <property type="entry name" value="MFS_trans_sf"/>
</dbReference>
<dbReference type="InterPro" id="IPR050360">
    <property type="entry name" value="MFS_Sugar_Transporters"/>
</dbReference>
<evidence type="ECO:0000313" key="11">
    <source>
        <dbReference type="EMBL" id="KAH8697922.1"/>
    </source>
</evidence>
<feature type="transmembrane region" description="Helical" evidence="9">
    <location>
        <begin position="314"/>
        <end position="334"/>
    </location>
</feature>
<keyword evidence="4 9" id="KW-0812">Transmembrane</keyword>
<comment type="caution">
    <text evidence="11">The sequence shown here is derived from an EMBL/GenBank/DDBJ whole genome shotgun (WGS) entry which is preliminary data.</text>
</comment>
<protein>
    <submittedName>
        <fullName evidence="11">General substrate transporter</fullName>
    </submittedName>
</protein>
<dbReference type="NCBIfam" id="TIGR00879">
    <property type="entry name" value="SP"/>
    <property type="match status" value="1"/>
</dbReference>
<evidence type="ECO:0000259" key="10">
    <source>
        <dbReference type="PROSITE" id="PS50850"/>
    </source>
</evidence>
<feature type="transmembrane region" description="Helical" evidence="9">
    <location>
        <begin position="411"/>
        <end position="429"/>
    </location>
</feature>
<keyword evidence="12" id="KW-1185">Reference proteome</keyword>
<feature type="compositionally biased region" description="Basic and acidic residues" evidence="8">
    <location>
        <begin position="493"/>
        <end position="518"/>
    </location>
</feature>
<reference evidence="11" key="1">
    <citation type="submission" date="2021-12" db="EMBL/GenBank/DDBJ databases">
        <title>Convergent genome expansion in fungi linked to evolution of root-endophyte symbiosis.</title>
        <authorList>
            <consortium name="DOE Joint Genome Institute"/>
            <person name="Ke Y.-H."/>
            <person name="Bonito G."/>
            <person name="Liao H.-L."/>
            <person name="Looney B."/>
            <person name="Rojas-Flechas A."/>
            <person name="Nash J."/>
            <person name="Hameed K."/>
            <person name="Schadt C."/>
            <person name="Martin F."/>
            <person name="Crous P.W."/>
            <person name="Miettinen O."/>
            <person name="Magnuson J.K."/>
            <person name="Labbe J."/>
            <person name="Jacobson D."/>
            <person name="Doktycz M.J."/>
            <person name="Veneault-Fourrey C."/>
            <person name="Kuo A."/>
            <person name="Mondo S."/>
            <person name="Calhoun S."/>
            <person name="Riley R."/>
            <person name="Ohm R."/>
            <person name="LaButti K."/>
            <person name="Andreopoulos B."/>
            <person name="Pangilinan J."/>
            <person name="Nolan M."/>
            <person name="Tritt A."/>
            <person name="Clum A."/>
            <person name="Lipzen A."/>
            <person name="Daum C."/>
            <person name="Barry K."/>
            <person name="Grigoriev I.V."/>
            <person name="Vilgalys R."/>
        </authorList>
    </citation>
    <scope>NUCLEOTIDE SEQUENCE</scope>
    <source>
        <strain evidence="11">PMI_201</strain>
    </source>
</reference>
<evidence type="ECO:0000256" key="3">
    <source>
        <dbReference type="ARBA" id="ARBA00022448"/>
    </source>
</evidence>
<keyword evidence="6 9" id="KW-0472">Membrane</keyword>
<proteinExistence type="inferred from homology"/>
<comment type="similarity">
    <text evidence="2 7">Belongs to the major facilitator superfamily. Sugar transporter (TC 2.A.1.1) family.</text>
</comment>
<organism evidence="11 12">
    <name type="scientific">Talaromyces proteolyticus</name>
    <dbReference type="NCBI Taxonomy" id="1131652"/>
    <lineage>
        <taxon>Eukaryota</taxon>
        <taxon>Fungi</taxon>
        <taxon>Dikarya</taxon>
        <taxon>Ascomycota</taxon>
        <taxon>Pezizomycotina</taxon>
        <taxon>Eurotiomycetes</taxon>
        <taxon>Eurotiomycetidae</taxon>
        <taxon>Eurotiales</taxon>
        <taxon>Trichocomaceae</taxon>
        <taxon>Talaromyces</taxon>
        <taxon>Talaromyces sect. Bacilispori</taxon>
    </lineage>
</organism>
<dbReference type="PROSITE" id="PS00216">
    <property type="entry name" value="SUGAR_TRANSPORT_1"/>
    <property type="match status" value="1"/>
</dbReference>
<feature type="transmembrane region" description="Helical" evidence="9">
    <location>
        <begin position="96"/>
        <end position="115"/>
    </location>
</feature>
<feature type="domain" description="Major facilitator superfamily (MFS) profile" evidence="10">
    <location>
        <begin position="19"/>
        <end position="464"/>
    </location>
</feature>
<evidence type="ECO:0000256" key="2">
    <source>
        <dbReference type="ARBA" id="ARBA00010992"/>
    </source>
</evidence>
<dbReference type="PANTHER" id="PTHR48022:SF11">
    <property type="entry name" value="MONOSACCHARIDE TRANSPORTER (HXT8), PUTATIVE (AFU_ORTHOLOGUE AFUA_2G08120)-RELATED"/>
    <property type="match status" value="1"/>
</dbReference>